<comment type="subcellular location">
    <subcellularLocation>
        <location evidence="1">Membrane</location>
        <topology evidence="1">Multi-pass membrane protein</topology>
    </subcellularLocation>
</comment>
<feature type="transmembrane region" description="Helical" evidence="9">
    <location>
        <begin position="411"/>
        <end position="431"/>
    </location>
</feature>
<feature type="transmembrane region" description="Helical" evidence="9">
    <location>
        <begin position="614"/>
        <end position="635"/>
    </location>
</feature>
<dbReference type="eggNOG" id="KOG2262">
    <property type="taxonomic scope" value="Eukaryota"/>
</dbReference>
<feature type="transmembrane region" description="Helical" evidence="9">
    <location>
        <begin position="230"/>
        <end position="252"/>
    </location>
</feature>
<dbReference type="PANTHER" id="PTHR22601">
    <property type="entry name" value="ISP4 LIKE PROTEIN"/>
    <property type="match status" value="1"/>
</dbReference>
<evidence type="ECO:0000256" key="9">
    <source>
        <dbReference type="SAM" id="Phobius"/>
    </source>
</evidence>
<keyword evidence="4 9" id="KW-0812">Transmembrane</keyword>
<gene>
    <name evidence="10" type="ORF">CANTEDRAFT_126022</name>
</gene>
<accession>G3B7R5</accession>
<evidence type="ECO:0000256" key="5">
    <source>
        <dbReference type="ARBA" id="ARBA00022856"/>
    </source>
</evidence>
<dbReference type="AlphaFoldDB" id="G3B7R5"/>
<dbReference type="InterPro" id="IPR004648">
    <property type="entry name" value="Oligpept_transpt"/>
</dbReference>
<evidence type="ECO:0000256" key="1">
    <source>
        <dbReference type="ARBA" id="ARBA00004141"/>
    </source>
</evidence>
<evidence type="ECO:0000256" key="2">
    <source>
        <dbReference type="ARBA" id="ARBA00008807"/>
    </source>
</evidence>
<dbReference type="InterPro" id="IPR004813">
    <property type="entry name" value="OPT"/>
</dbReference>
<keyword evidence="3" id="KW-0813">Transport</keyword>
<dbReference type="KEGG" id="cten:18249145"/>
<dbReference type="NCBIfam" id="TIGR00728">
    <property type="entry name" value="OPT_sfam"/>
    <property type="match status" value="1"/>
</dbReference>
<dbReference type="Proteomes" id="UP000000707">
    <property type="component" value="Unassembled WGS sequence"/>
</dbReference>
<dbReference type="GO" id="GO:0015031">
    <property type="term" value="P:protein transport"/>
    <property type="evidence" value="ECO:0007669"/>
    <property type="project" value="UniProtKB-KW"/>
</dbReference>
<sequence length="908" mass="102822">MDRAKKLTSVKSAGQNLDSTFAEHEVDLKAITSNPVSLGAVGTELSTEQKYFILKRMGHKNLESMEDLPVGVTLMIQYIQDLPIEEAIEILKTTIVEHDEDVNFPSEVMDLIEKLVELAPEKVNNSTISEKLENSLEKTGEAVNVHDTDASSLEVADGNYYDIVDWELQSKIEASLIAYHSPYPEIRSVTDCYDDPTLYVETPRVYLLGLIWTAIGAFVNQFFAERQPSISLPSSVVQLLLYPSGLLVAAILPKWKFKIWKYTFDLNPGPWNHKEQMLTTIFYSVSSGTPYVSYNIHAQKVKQFYNNTWADFGYQTLLILSNNFLGFGFAGIMRKFTIYPVRALWPSVLPTLALNSALMKPEKKEKINGWSISRYNFFFICFAASFVYFWIPDYLFYALSTFNWMTWIAPNNFNLAAITGSSYGLGMNPIPSFDWNVLNFNYALTIPFYSQINQYIGSILGFFSIIGVFWTNKYWSGYLPLNSSSLFTNTAEVYDVKAIVDSKSLFDHEKYMEVGPPYYSAANLVLYGAFFAIYPFAIIYECFINFTPMKNALFSLGTSIKNIRRSTFEGFNDPHTQMMKKYKEVPDWCFLVVLLIALILAIICVKVYPAQTPVWGLFFTLGINFVFLIPLTAVFSTTGYQFGLNVLVELIIGYAIPGNGLALNFLKAFGYNINGQAQNYISDQKMGHYAKLPPRAMFRCQMLSMFVASFISLATMNFTINHIKGYCDALQPQKFTCPNSKVFYNASILWGVIGPKKVFNGLYPLLQYCFLIGALLPIPCILFKKYGPKKVTKYFQPTLIIGGFLVYAPYNLSYYTGGVYLSFFFMSYIKKRYLSWWEKYNYVLSGSLDAGIAFSGIIIFFAVFYHDKSISWWGNNVIYGGVEGSSVGRLDVATLPGGTFGLAPSDYP</sequence>
<organism evidence="11">
    <name type="scientific">Candida tenuis (strain ATCC 10573 / BCRC 21748 / CBS 615 / JCM 9827 / NBRC 10315 / NRRL Y-1498 / VKM Y-70)</name>
    <name type="common">Yeast</name>
    <name type="synonym">Yamadazyma tenuis</name>
    <dbReference type="NCBI Taxonomy" id="590646"/>
    <lineage>
        <taxon>Eukaryota</taxon>
        <taxon>Fungi</taxon>
        <taxon>Dikarya</taxon>
        <taxon>Ascomycota</taxon>
        <taxon>Saccharomycotina</taxon>
        <taxon>Pichiomycetes</taxon>
        <taxon>Debaryomycetaceae</taxon>
        <taxon>Yamadazyma</taxon>
    </lineage>
</organism>
<evidence type="ECO:0000256" key="3">
    <source>
        <dbReference type="ARBA" id="ARBA00022448"/>
    </source>
</evidence>
<keyword evidence="8 9" id="KW-0472">Membrane</keyword>
<feature type="transmembrane region" description="Helical" evidence="9">
    <location>
        <begin position="702"/>
        <end position="720"/>
    </location>
</feature>
<evidence type="ECO:0000313" key="11">
    <source>
        <dbReference type="Proteomes" id="UP000000707"/>
    </source>
</evidence>
<keyword evidence="7 9" id="KW-1133">Transmembrane helix</keyword>
<dbReference type="NCBIfam" id="TIGR00727">
    <property type="entry name" value="ISP4_OPT"/>
    <property type="match status" value="1"/>
</dbReference>
<keyword evidence="5" id="KW-0571">Peptide transport</keyword>
<evidence type="ECO:0008006" key="12">
    <source>
        <dbReference type="Google" id="ProtNLM"/>
    </source>
</evidence>
<feature type="transmembrane region" description="Helical" evidence="9">
    <location>
        <begin position="804"/>
        <end position="829"/>
    </location>
</feature>
<feature type="transmembrane region" description="Helical" evidence="9">
    <location>
        <begin position="452"/>
        <end position="471"/>
    </location>
</feature>
<evidence type="ECO:0000256" key="8">
    <source>
        <dbReference type="ARBA" id="ARBA00023136"/>
    </source>
</evidence>
<reference evidence="10 11" key="1">
    <citation type="journal article" date="2011" name="Proc. Natl. Acad. Sci. U.S.A.">
        <title>Comparative genomics of xylose-fermenting fungi for enhanced biofuel production.</title>
        <authorList>
            <person name="Wohlbach D.J."/>
            <person name="Kuo A."/>
            <person name="Sato T.K."/>
            <person name="Potts K.M."/>
            <person name="Salamov A.A."/>
            <person name="LaButti K.M."/>
            <person name="Sun H."/>
            <person name="Clum A."/>
            <person name="Pangilinan J.L."/>
            <person name="Lindquist E.A."/>
            <person name="Lucas S."/>
            <person name="Lapidus A."/>
            <person name="Jin M."/>
            <person name="Gunawan C."/>
            <person name="Balan V."/>
            <person name="Dale B.E."/>
            <person name="Jeffries T.W."/>
            <person name="Zinkel R."/>
            <person name="Barry K.W."/>
            <person name="Grigoriev I.V."/>
            <person name="Gasch A.P."/>
        </authorList>
    </citation>
    <scope>NUCLEOTIDE SEQUENCE [LARGE SCALE GENOMIC DNA]</scope>
    <source>
        <strain evidence="11">ATCC 10573 / BCRC 21748 / CBS 615 / JCM 9827 / NBRC 10315 / NRRL Y-1498 / VKM Y-70</strain>
    </source>
</reference>
<dbReference type="GO" id="GO:0035673">
    <property type="term" value="F:oligopeptide transmembrane transporter activity"/>
    <property type="evidence" value="ECO:0007669"/>
    <property type="project" value="InterPro"/>
</dbReference>
<evidence type="ECO:0000256" key="6">
    <source>
        <dbReference type="ARBA" id="ARBA00022927"/>
    </source>
</evidence>
<evidence type="ECO:0000256" key="4">
    <source>
        <dbReference type="ARBA" id="ARBA00022692"/>
    </source>
</evidence>
<keyword evidence="11" id="KW-1185">Reference proteome</keyword>
<feature type="transmembrane region" description="Helical" evidence="9">
    <location>
        <begin position="518"/>
        <end position="540"/>
    </location>
</feature>
<comment type="similarity">
    <text evidence="2">Belongs to the oligopeptide OPT transporter family.</text>
</comment>
<dbReference type="EMBL" id="GL996527">
    <property type="protein sequence ID" value="EGV62303.1"/>
    <property type="molecule type" value="Genomic_DNA"/>
</dbReference>
<dbReference type="RefSeq" id="XP_006688473.1">
    <property type="nucleotide sequence ID" value="XM_006688410.1"/>
</dbReference>
<feature type="transmembrane region" description="Helical" evidence="9">
    <location>
        <begin position="205"/>
        <end position="224"/>
    </location>
</feature>
<dbReference type="Pfam" id="PF03169">
    <property type="entry name" value="OPT"/>
    <property type="match status" value="1"/>
</dbReference>
<dbReference type="HOGENOM" id="CLU_004965_1_0_1"/>
<feature type="transmembrane region" description="Helical" evidence="9">
    <location>
        <begin position="371"/>
        <end position="391"/>
    </location>
</feature>
<name>G3B7R5_CANTC</name>
<protein>
    <recommendedName>
        <fullName evidence="12">OPT-domain-containing protein</fullName>
    </recommendedName>
</protein>
<dbReference type="GeneID" id="18249145"/>
<proteinExistence type="inferred from homology"/>
<evidence type="ECO:0000313" key="10">
    <source>
        <dbReference type="EMBL" id="EGV62303.1"/>
    </source>
</evidence>
<keyword evidence="6" id="KW-0653">Protein transport</keyword>
<feature type="transmembrane region" description="Helical" evidence="9">
    <location>
        <begin position="841"/>
        <end position="865"/>
    </location>
</feature>
<feature type="transmembrane region" description="Helical" evidence="9">
    <location>
        <begin position="588"/>
        <end position="608"/>
    </location>
</feature>
<dbReference type="GO" id="GO:0016020">
    <property type="term" value="C:membrane"/>
    <property type="evidence" value="ECO:0007669"/>
    <property type="project" value="UniProtKB-SubCell"/>
</dbReference>
<evidence type="ECO:0000256" key="7">
    <source>
        <dbReference type="ARBA" id="ARBA00022989"/>
    </source>
</evidence>
<feature type="transmembrane region" description="Helical" evidence="9">
    <location>
        <begin position="765"/>
        <end position="783"/>
    </location>
</feature>
<dbReference type="OrthoDB" id="9986677at2759"/>